<feature type="compositionally biased region" description="Pro residues" evidence="4">
    <location>
        <begin position="786"/>
        <end position="795"/>
    </location>
</feature>
<reference evidence="6 7" key="1">
    <citation type="submission" date="2022-03" db="EMBL/GenBank/DDBJ databases">
        <authorList>
            <person name="Nunn A."/>
            <person name="Chopra R."/>
            <person name="Nunn A."/>
            <person name="Contreras Garrido A."/>
        </authorList>
    </citation>
    <scope>NUCLEOTIDE SEQUENCE [LARGE SCALE GENOMIC DNA]</scope>
</reference>
<feature type="compositionally biased region" description="Pro residues" evidence="4">
    <location>
        <begin position="888"/>
        <end position="914"/>
    </location>
</feature>
<dbReference type="GO" id="GO:0006396">
    <property type="term" value="P:RNA processing"/>
    <property type="evidence" value="ECO:0007669"/>
    <property type="project" value="InterPro"/>
</dbReference>
<dbReference type="GO" id="GO:0015031">
    <property type="term" value="P:protein transport"/>
    <property type="evidence" value="ECO:0007669"/>
    <property type="project" value="InterPro"/>
</dbReference>
<dbReference type="Pfam" id="PF04278">
    <property type="entry name" value="Tic22"/>
    <property type="match status" value="1"/>
</dbReference>
<feature type="region of interest" description="Disordered" evidence="4">
    <location>
        <begin position="535"/>
        <end position="555"/>
    </location>
</feature>
<gene>
    <name evidence="6" type="ORF">TAV2_LOCUS5390</name>
</gene>
<feature type="region of interest" description="Disordered" evidence="4">
    <location>
        <begin position="487"/>
        <end position="506"/>
    </location>
</feature>
<dbReference type="Pfam" id="PF09429">
    <property type="entry name" value="Wbp11"/>
    <property type="match status" value="1"/>
</dbReference>
<dbReference type="Pfam" id="PF12622">
    <property type="entry name" value="NpwBP"/>
    <property type="match status" value="1"/>
</dbReference>
<evidence type="ECO:0000256" key="2">
    <source>
        <dbReference type="ARBA" id="ARBA00022528"/>
    </source>
</evidence>
<evidence type="ECO:0000313" key="6">
    <source>
        <dbReference type="EMBL" id="CAH2043809.1"/>
    </source>
</evidence>
<dbReference type="InterPro" id="IPR019007">
    <property type="entry name" value="Wbp11/ELF5/Saf1_N"/>
</dbReference>
<evidence type="ECO:0000256" key="4">
    <source>
        <dbReference type="SAM" id="MobiDB-lite"/>
    </source>
</evidence>
<feature type="compositionally biased region" description="Basic and acidic residues" evidence="4">
    <location>
        <begin position="431"/>
        <end position="453"/>
    </location>
</feature>
<protein>
    <recommendedName>
        <fullName evidence="5">Wbp11/ELF5/Saf1 N-terminal domain-containing protein</fullName>
    </recommendedName>
</protein>
<dbReference type="PANTHER" id="PTHR35138">
    <property type="entry name" value="OS01G0225300 PROTEIN"/>
    <property type="match status" value="1"/>
</dbReference>
<dbReference type="InterPro" id="IPR007378">
    <property type="entry name" value="Tic22-like"/>
</dbReference>
<feature type="compositionally biased region" description="Basic and acidic residues" evidence="4">
    <location>
        <begin position="538"/>
        <end position="547"/>
    </location>
</feature>
<feature type="domain" description="Wbp11/ELF5/Saf1 N-terminal" evidence="5">
    <location>
        <begin position="610"/>
        <end position="687"/>
    </location>
</feature>
<feature type="region of interest" description="Disordered" evidence="4">
    <location>
        <begin position="860"/>
        <end position="928"/>
    </location>
</feature>
<keyword evidence="3" id="KW-0934">Plastid</keyword>
<feature type="compositionally biased region" description="Low complexity" evidence="4">
    <location>
        <begin position="758"/>
        <end position="771"/>
    </location>
</feature>
<feature type="compositionally biased region" description="Pro residues" evidence="4">
    <location>
        <begin position="865"/>
        <end position="879"/>
    </location>
</feature>
<dbReference type="EMBL" id="OU466858">
    <property type="protein sequence ID" value="CAH2043809.1"/>
    <property type="molecule type" value="Genomic_DNA"/>
</dbReference>
<feature type="region of interest" description="Disordered" evidence="4">
    <location>
        <begin position="430"/>
        <end position="458"/>
    </location>
</feature>
<feature type="compositionally biased region" description="Basic and acidic residues" evidence="4">
    <location>
        <begin position="690"/>
        <end position="700"/>
    </location>
</feature>
<feature type="compositionally biased region" description="Basic and acidic residues" evidence="4">
    <location>
        <begin position="717"/>
        <end position="729"/>
    </location>
</feature>
<feature type="region of interest" description="Disordered" evidence="4">
    <location>
        <begin position="393"/>
        <end position="414"/>
    </location>
</feature>
<dbReference type="PANTHER" id="PTHR35138:SF1">
    <property type="entry name" value="MYB-LIKE DOMAIN-CONTAINING PROTEIN"/>
    <property type="match status" value="1"/>
</dbReference>
<proteinExistence type="predicted"/>
<dbReference type="Proteomes" id="UP000836841">
    <property type="component" value="Chromosome 2"/>
</dbReference>
<evidence type="ECO:0000256" key="3">
    <source>
        <dbReference type="ARBA" id="ARBA00022640"/>
    </source>
</evidence>
<organism evidence="6 7">
    <name type="scientific">Thlaspi arvense</name>
    <name type="common">Field penny-cress</name>
    <dbReference type="NCBI Taxonomy" id="13288"/>
    <lineage>
        <taxon>Eukaryota</taxon>
        <taxon>Viridiplantae</taxon>
        <taxon>Streptophyta</taxon>
        <taxon>Embryophyta</taxon>
        <taxon>Tracheophyta</taxon>
        <taxon>Spermatophyta</taxon>
        <taxon>Magnoliopsida</taxon>
        <taxon>eudicotyledons</taxon>
        <taxon>Gunneridae</taxon>
        <taxon>Pentapetalae</taxon>
        <taxon>rosids</taxon>
        <taxon>malvids</taxon>
        <taxon>Brassicales</taxon>
        <taxon>Brassicaceae</taxon>
        <taxon>Thlaspideae</taxon>
        <taxon>Thlaspi</taxon>
    </lineage>
</organism>
<sequence>MTVREGPNAHNMDLPDKKQGRDIAAGILHSAATSISSIIPLFPPKTTPSRVCLPLRFSVSDDLSPLESTVKSASSTSTSSSGLNSTVRISSLSSDGKRGGPAFVGQVFSMCDLTGTGLMAVSTHFDIPFISKRTPEWLKKMFSTITKSERNGPVFRFFMDLGDAVSYVKKLNIPSGVVGACRLDLAYEHFKEKPHLFQFVPNERQVKAANKLLKSMPPNGNKQKVEGVPVFGAQNLDIAVATADGLSTFTRYTPYFFDKAVLDNILEESVDQHFHTLIQTRHVQRRRDVVDDSLASEVMEEMGDSMLEPPEVQEAMDEIGSSGIPLSVVAKAAEIQLLYAVDRVLLGSRWFRKATGIQPKLPYLVDSFERRSAFSIQRASGSTARCIGDSAEADTSVSLHKVEDDDNPSENDKRQHNLWFPFGDWLNHPGTKKEHAQKHSSDQRDMESREREMQQSPFLPKITMVGISTGEAAQMSKANLKKTMEDLTEGLEQSDEGSDHGSKRYDPLKVEERDPLFVANVGDYYSGLAKAGSARWSRRLDDSNETHRPRKSTSGPLVLIKQIYRESRKRRRENLIVWKENSNTRRPHQRSLYLRANPKIGGNMKTTKGGKVMNPTDAYRKQIRKREIKRNKKERQKVREVGILKKDPEQIKEQIRKLDMSKAEGALDKARKHKKRQLEDTLKMVVKKRKEYDEKKKEEGEATTSVMFSHLPPQRRTTCEEDLKPEDSVYYHPTLNPTGAPPPGKPPMYNTSIGPRISSDGASSSGAALSSNTESEESANVIVTSVPPPPPPGLPSKPLSNNEFERGPSESNGSSFQNADLSKMVAPPPPPPLHQQHQSTFAGAAAASLTNFQPDVLLPPGMLRFPPPPPPHDMHPPLPGMFGSHLIPRPPYGPPPGPPPMMRPPLPPGPPPPSSFQDGQAMLRPYVPNKPSYVKSAAPTVVRRPLAQHTPELTSMIPASVRVRRESAAVTKPKPKTSIATSLSFTPRAMASAATVKVEPAKTSAASKPQSIDDSYTAFLEDMKALGALDG</sequence>
<accession>A0AAU9RJB8</accession>
<feature type="region of interest" description="Disordered" evidence="4">
    <location>
        <begin position="690"/>
        <end position="842"/>
    </location>
</feature>
<feature type="compositionally biased region" description="Basic and acidic residues" evidence="4">
    <location>
        <begin position="497"/>
        <end position="506"/>
    </location>
</feature>
<evidence type="ECO:0000259" key="5">
    <source>
        <dbReference type="Pfam" id="PF09429"/>
    </source>
</evidence>
<evidence type="ECO:0000256" key="1">
    <source>
        <dbReference type="ARBA" id="ARBA00004229"/>
    </source>
</evidence>
<keyword evidence="7" id="KW-1185">Reference proteome</keyword>
<dbReference type="GO" id="GO:0009507">
    <property type="term" value="C:chloroplast"/>
    <property type="evidence" value="ECO:0007669"/>
    <property type="project" value="UniProtKB-SubCell"/>
</dbReference>
<keyword evidence="2" id="KW-0150">Chloroplast</keyword>
<dbReference type="AlphaFoldDB" id="A0AAU9RJB8"/>
<comment type="subcellular location">
    <subcellularLocation>
        <location evidence="1">Plastid</location>
        <location evidence="1">Chloroplast</location>
    </subcellularLocation>
</comment>
<feature type="compositionally biased region" description="Acidic residues" evidence="4">
    <location>
        <begin position="487"/>
        <end position="496"/>
    </location>
</feature>
<evidence type="ECO:0000313" key="7">
    <source>
        <dbReference type="Proteomes" id="UP000836841"/>
    </source>
</evidence>
<name>A0AAU9RJB8_THLAR</name>
<feature type="compositionally biased region" description="Polar residues" evidence="4">
    <location>
        <begin position="809"/>
        <end position="820"/>
    </location>
</feature>